<proteinExistence type="predicted"/>
<protein>
    <submittedName>
        <fullName evidence="1">Uncharacterized protein</fullName>
    </submittedName>
</protein>
<reference evidence="1 2" key="1">
    <citation type="submission" date="2016-03" db="EMBL/GenBank/DDBJ databases">
        <title>Characterisation of pf16 and phiPMW: Two novel phages infecting Pseudomonas putida PpG1.</title>
        <authorList>
            <person name="Magill D.J."/>
            <person name="Krylov V.N."/>
            <person name="Shaburova O.V."/>
            <person name="Allen C.C.R."/>
            <person name="McGrath J.W."/>
            <person name="Quinn J.P."/>
            <person name="Kulakov L.A."/>
        </authorList>
    </citation>
    <scope>NUCLEOTIDE SEQUENCE [LARGE SCALE GENOMIC DNA]</scope>
</reference>
<evidence type="ECO:0000313" key="2">
    <source>
        <dbReference type="Proteomes" id="UP000225821"/>
    </source>
</evidence>
<dbReference type="Proteomes" id="UP000225821">
    <property type="component" value="Segment"/>
</dbReference>
<accession>A0A1S5R3K7</accession>
<name>A0A1S5R3K7_9CAUD</name>
<dbReference type="OrthoDB" id="15824at10239"/>
<dbReference type="EMBL" id="KU873925">
    <property type="protein sequence ID" value="AND74978.1"/>
    <property type="molecule type" value="Genomic_DNA"/>
</dbReference>
<gene>
    <name evidence="1" type="ORF">pf16_55</name>
</gene>
<organism evidence="1 2">
    <name type="scientific">Pseudomonas phage pf16</name>
    <dbReference type="NCBI Taxonomy" id="1815630"/>
    <lineage>
        <taxon>Viruses</taxon>
        <taxon>Duplodnaviria</taxon>
        <taxon>Heunggongvirae</taxon>
        <taxon>Uroviricota</taxon>
        <taxon>Caudoviricetes</taxon>
        <taxon>Chakrabartyvirus</taxon>
        <taxon>Chakrabartyvirus pf16</taxon>
    </lineage>
</organism>
<evidence type="ECO:0000313" key="1">
    <source>
        <dbReference type="EMBL" id="AND74978.1"/>
    </source>
</evidence>
<sequence length="134" mass="14855">MTTTTDLFQVASRQKLRFNSKVGELATEDLWDLPLTHATKVNLNDIAVGLHNQLKDTQVSFVSTTPNAVNATAQLKLDIVKHVIAVRQAEAAAAQDALQRKQKRQELDELIARKQQGELEGKSLDELIALRDAL</sequence>
<keyword evidence="2" id="KW-1185">Reference proteome</keyword>